<protein>
    <submittedName>
        <fullName evidence="2">Gene 25-like lysozyme</fullName>
    </submittedName>
</protein>
<proteinExistence type="predicted"/>
<feature type="domain" description="IraD/Gp25-like" evidence="1">
    <location>
        <begin position="29"/>
        <end position="118"/>
    </location>
</feature>
<dbReference type="Pfam" id="PF04965">
    <property type="entry name" value="GPW_gp25"/>
    <property type="match status" value="1"/>
</dbReference>
<name>A0A1A8TIH8_9GAMM</name>
<accession>A0A1A8TIH8</accession>
<dbReference type="Proteomes" id="UP000092544">
    <property type="component" value="Unassembled WGS sequence"/>
</dbReference>
<gene>
    <name evidence="2" type="ORF">MSP8886_02295</name>
</gene>
<dbReference type="Gene3D" id="3.10.450.40">
    <property type="match status" value="1"/>
</dbReference>
<dbReference type="InterPro" id="IPR007048">
    <property type="entry name" value="IraD/Gp25-like"/>
</dbReference>
<evidence type="ECO:0000259" key="1">
    <source>
        <dbReference type="Pfam" id="PF04965"/>
    </source>
</evidence>
<organism evidence="2 3">
    <name type="scientific">Marinomonas spartinae</name>
    <dbReference type="NCBI Taxonomy" id="1792290"/>
    <lineage>
        <taxon>Bacteria</taxon>
        <taxon>Pseudomonadati</taxon>
        <taxon>Pseudomonadota</taxon>
        <taxon>Gammaproteobacteria</taxon>
        <taxon>Oceanospirillales</taxon>
        <taxon>Oceanospirillaceae</taxon>
        <taxon>Marinomonas</taxon>
    </lineage>
</organism>
<evidence type="ECO:0000313" key="2">
    <source>
        <dbReference type="EMBL" id="SBS31962.1"/>
    </source>
</evidence>
<dbReference type="SUPFAM" id="SSF160719">
    <property type="entry name" value="gpW/gp25-like"/>
    <property type="match status" value="1"/>
</dbReference>
<sequence length="148" mass="16897">MSKRNAFLGSGWAFPPTFAPSNQRATLSQDEEDIQQSLSILLSTSPGERIMRPDYGCRLSRFVFAELNQTTLTEIEYEIRQAILLFESRIDLQEIHIQPNSEKGQLLIRIEYLIVTTNTRSNMVYPFYLQEGTLINPSLLPARDGQDA</sequence>
<dbReference type="AlphaFoldDB" id="A0A1A8TIH8"/>
<dbReference type="RefSeq" id="WP_067016478.1">
    <property type="nucleotide sequence ID" value="NZ_FLOB01000004.1"/>
</dbReference>
<dbReference type="EMBL" id="FLOB01000004">
    <property type="protein sequence ID" value="SBS31962.1"/>
    <property type="molecule type" value="Genomic_DNA"/>
</dbReference>
<keyword evidence="3" id="KW-1185">Reference proteome</keyword>
<dbReference type="STRING" id="1792290.MSP8886_02295"/>
<dbReference type="OrthoDB" id="9802846at2"/>
<reference evidence="2 3" key="1">
    <citation type="submission" date="2016-06" db="EMBL/GenBank/DDBJ databases">
        <authorList>
            <person name="Kjaerup R.B."/>
            <person name="Dalgaard T.S."/>
            <person name="Juul-Madsen H.R."/>
        </authorList>
    </citation>
    <scope>NUCLEOTIDE SEQUENCE [LARGE SCALE GENOMIC DNA]</scope>
    <source>
        <strain evidence="2 3">CECT 8886</strain>
    </source>
</reference>
<evidence type="ECO:0000313" key="3">
    <source>
        <dbReference type="Proteomes" id="UP000092544"/>
    </source>
</evidence>